<comment type="caution">
    <text evidence="2">The sequence shown here is derived from an EMBL/GenBank/DDBJ whole genome shotgun (WGS) entry which is preliminary data.</text>
</comment>
<feature type="region of interest" description="Disordered" evidence="1">
    <location>
        <begin position="257"/>
        <end position="277"/>
    </location>
</feature>
<sequence>MGPQGLLDAGARSDGGWHAEHLESEVTAGLLRTYGVFPVLDLCGAMKQTRSRDNPVEGLQNCTRVVARDHSARIRTEEKVRWRLKESTEGRLKKKTEGKDGIMANLRCYFQDSGEMLKNVNQMSIFFNNWRHPKILNKWQQNVNNWQKEFFLMRHGVIWILRCWRGRRHPECEGDALGVQESGRRTPRCEYLERRSTVDGVRTWELHPRHTSLPPFKGPMEMSHGLHGHHFHDCRYPEVCAGTHAWLARLRVDGLSSRAGPSKTRRPQGVSAPPSSTALDLPLQVVELTLGPHWKLKRGRIRFGSEEEAVQGNCKTSAYERYLCGVTKTNTSGVLATPKALGTKAVFRKIPATPGVKKRGTHLRRPVEVQGQRTLATKITKP</sequence>
<evidence type="ECO:0000313" key="2">
    <source>
        <dbReference type="EMBL" id="KAJ7314582.1"/>
    </source>
</evidence>
<protein>
    <submittedName>
        <fullName evidence="2">Uncharacterized protein</fullName>
    </submittedName>
</protein>
<dbReference type="Proteomes" id="UP001218218">
    <property type="component" value="Unassembled WGS sequence"/>
</dbReference>
<dbReference type="AlphaFoldDB" id="A0AAD7EEF9"/>
<gene>
    <name evidence="2" type="ORF">DFH08DRAFT_821239</name>
</gene>
<keyword evidence="3" id="KW-1185">Reference proteome</keyword>
<evidence type="ECO:0000313" key="3">
    <source>
        <dbReference type="Proteomes" id="UP001218218"/>
    </source>
</evidence>
<proteinExistence type="predicted"/>
<accession>A0AAD7EEF9</accession>
<organism evidence="2 3">
    <name type="scientific">Mycena albidolilacea</name>
    <dbReference type="NCBI Taxonomy" id="1033008"/>
    <lineage>
        <taxon>Eukaryota</taxon>
        <taxon>Fungi</taxon>
        <taxon>Dikarya</taxon>
        <taxon>Basidiomycota</taxon>
        <taxon>Agaricomycotina</taxon>
        <taxon>Agaricomycetes</taxon>
        <taxon>Agaricomycetidae</taxon>
        <taxon>Agaricales</taxon>
        <taxon>Marasmiineae</taxon>
        <taxon>Mycenaceae</taxon>
        <taxon>Mycena</taxon>
    </lineage>
</organism>
<dbReference type="EMBL" id="JARIHO010000066">
    <property type="protein sequence ID" value="KAJ7314582.1"/>
    <property type="molecule type" value="Genomic_DNA"/>
</dbReference>
<name>A0AAD7EEF9_9AGAR</name>
<evidence type="ECO:0000256" key="1">
    <source>
        <dbReference type="SAM" id="MobiDB-lite"/>
    </source>
</evidence>
<reference evidence="2" key="1">
    <citation type="submission" date="2023-03" db="EMBL/GenBank/DDBJ databases">
        <title>Massive genome expansion in bonnet fungi (Mycena s.s.) driven by repeated elements and novel gene families across ecological guilds.</title>
        <authorList>
            <consortium name="Lawrence Berkeley National Laboratory"/>
            <person name="Harder C.B."/>
            <person name="Miyauchi S."/>
            <person name="Viragh M."/>
            <person name="Kuo A."/>
            <person name="Thoen E."/>
            <person name="Andreopoulos B."/>
            <person name="Lu D."/>
            <person name="Skrede I."/>
            <person name="Drula E."/>
            <person name="Henrissat B."/>
            <person name="Morin E."/>
            <person name="Kohler A."/>
            <person name="Barry K."/>
            <person name="LaButti K."/>
            <person name="Morin E."/>
            <person name="Salamov A."/>
            <person name="Lipzen A."/>
            <person name="Mereny Z."/>
            <person name="Hegedus B."/>
            <person name="Baldrian P."/>
            <person name="Stursova M."/>
            <person name="Weitz H."/>
            <person name="Taylor A."/>
            <person name="Grigoriev I.V."/>
            <person name="Nagy L.G."/>
            <person name="Martin F."/>
            <person name="Kauserud H."/>
        </authorList>
    </citation>
    <scope>NUCLEOTIDE SEQUENCE</scope>
    <source>
        <strain evidence="2">CBHHK002</strain>
    </source>
</reference>